<dbReference type="SMART" id="SM00225">
    <property type="entry name" value="BTB"/>
    <property type="match status" value="1"/>
</dbReference>
<accession>A0A9R0KBK3</accession>
<evidence type="ECO:0000313" key="9">
    <source>
        <dbReference type="RefSeq" id="XP_021865615.2"/>
    </source>
</evidence>
<organism evidence="8 9">
    <name type="scientific">Spinacia oleracea</name>
    <name type="common">Spinach</name>
    <dbReference type="NCBI Taxonomy" id="3562"/>
    <lineage>
        <taxon>Eukaryota</taxon>
        <taxon>Viridiplantae</taxon>
        <taxon>Streptophyta</taxon>
        <taxon>Embryophyta</taxon>
        <taxon>Tracheophyta</taxon>
        <taxon>Spermatophyta</taxon>
        <taxon>Magnoliopsida</taxon>
        <taxon>eudicotyledons</taxon>
        <taxon>Gunneridae</taxon>
        <taxon>Pentapetalae</taxon>
        <taxon>Caryophyllales</taxon>
        <taxon>Chenopodiaceae</taxon>
        <taxon>Chenopodioideae</taxon>
        <taxon>Anserineae</taxon>
        <taxon>Spinacia</taxon>
    </lineage>
</organism>
<reference evidence="9" key="2">
    <citation type="submission" date="2025-08" db="UniProtKB">
        <authorList>
            <consortium name="RefSeq"/>
        </authorList>
    </citation>
    <scope>IDENTIFICATION</scope>
    <source>
        <tissue evidence="9">Leaf</tissue>
    </source>
</reference>
<dbReference type="AlphaFoldDB" id="A0A9R0KBK3"/>
<dbReference type="PROSITE" id="PS50097">
    <property type="entry name" value="BTB"/>
    <property type="match status" value="1"/>
</dbReference>
<evidence type="ECO:0000256" key="2">
    <source>
        <dbReference type="ARBA" id="ARBA00022786"/>
    </source>
</evidence>
<dbReference type="RefSeq" id="XP_021865615.2">
    <property type="nucleotide sequence ID" value="XM_022009923.2"/>
</dbReference>
<dbReference type="Proteomes" id="UP000813463">
    <property type="component" value="Chromosome 5"/>
</dbReference>
<evidence type="ECO:0000259" key="6">
    <source>
        <dbReference type="PROSITE" id="PS50097"/>
    </source>
</evidence>
<proteinExistence type="inferred from homology"/>
<dbReference type="InterPro" id="IPR011333">
    <property type="entry name" value="SKP1/BTB/POZ_sf"/>
</dbReference>
<dbReference type="InterPro" id="IPR043454">
    <property type="entry name" value="NPH3/RPT2-like"/>
</dbReference>
<dbReference type="PROSITE" id="PS51649">
    <property type="entry name" value="NPH3"/>
    <property type="match status" value="1"/>
</dbReference>
<feature type="domain" description="NPH3" evidence="7">
    <location>
        <begin position="211"/>
        <end position="497"/>
    </location>
</feature>
<dbReference type="SUPFAM" id="SSF54695">
    <property type="entry name" value="POZ domain"/>
    <property type="match status" value="1"/>
</dbReference>
<evidence type="ECO:0000313" key="8">
    <source>
        <dbReference type="Proteomes" id="UP000813463"/>
    </source>
</evidence>
<reference evidence="8" key="1">
    <citation type="journal article" date="2021" name="Nat. Commun.">
        <title>Genomic analyses provide insights into spinach domestication and the genetic basis of agronomic traits.</title>
        <authorList>
            <person name="Cai X."/>
            <person name="Sun X."/>
            <person name="Xu C."/>
            <person name="Sun H."/>
            <person name="Wang X."/>
            <person name="Ge C."/>
            <person name="Zhang Z."/>
            <person name="Wang Q."/>
            <person name="Fei Z."/>
            <person name="Jiao C."/>
            <person name="Wang Q."/>
        </authorList>
    </citation>
    <scope>NUCLEOTIDE SEQUENCE [LARGE SCALE GENOMIC DNA]</scope>
    <source>
        <strain evidence="8">cv. Varoflay</strain>
    </source>
</reference>
<dbReference type="Pfam" id="PF03000">
    <property type="entry name" value="NPH3"/>
    <property type="match status" value="1"/>
</dbReference>
<dbReference type="InterPro" id="IPR000210">
    <property type="entry name" value="BTB/POZ_dom"/>
</dbReference>
<evidence type="ECO:0000256" key="4">
    <source>
        <dbReference type="SAM" id="Coils"/>
    </source>
</evidence>
<evidence type="ECO:0000256" key="5">
    <source>
        <dbReference type="SAM" id="MobiDB-lite"/>
    </source>
</evidence>
<feature type="compositionally biased region" description="Basic residues" evidence="5">
    <location>
        <begin position="596"/>
        <end position="615"/>
    </location>
</feature>
<evidence type="ECO:0000256" key="1">
    <source>
        <dbReference type="ARBA" id="ARBA00004906"/>
    </source>
</evidence>
<keyword evidence="4" id="KW-0175">Coiled coil</keyword>
<feature type="region of interest" description="Disordered" evidence="5">
    <location>
        <begin position="588"/>
        <end position="615"/>
    </location>
</feature>
<evidence type="ECO:0000259" key="7">
    <source>
        <dbReference type="PROSITE" id="PS51649"/>
    </source>
</evidence>
<feature type="domain" description="BTB" evidence="6">
    <location>
        <begin position="32"/>
        <end position="100"/>
    </location>
</feature>
<protein>
    <submittedName>
        <fullName evidence="9">BTB/POZ domain-containing protein At3g08570</fullName>
    </submittedName>
</protein>
<sequence>MVAEDKHQLSRPPLPSSHSNTLNNRIFQDVAGDITVVVDGESFLLHKFPLVTRSGRIRKMIADTKDPKVSKLELYNLPGGSQAFEFAAKFCYGMNFEITAGNVAYLRCAADYLEMTEDYQLDNLILRTEAYLAQVVVQSIEKALEVLSACESLPLSIVEEVGISTRCVNAISVNARREQLASSFSHVRCHEDEDEDEDDSAELKEAADYIDWWVEDLSVLRIDFYQQVISAMTKAGVDICSIIASLMHYAQEWLKGIGKLQIWNPARLRPHCGTQERDQKVIVEALVDLLPIEKSKSSPIPLSFLFGLLRMAIIGDAKISCRIELEKRVGCRLELVSLDDLLIPSVHKGDSLFDVDTVCRILVNFLQRMEDEETNQDQCGYESQGYSSPTHTSLLKVGRLIDAYLAEIAPDPYLSLQKFTAIIEALPDYARVIDDGLYRALDIYLKAHPMISEEECKKLCKYIDCQKLSQEACNHAAQNDRLPVQMTVKVLYFEQLRLKNTMSGSSGDAQFSQKISSGIASAAMSPRDTYASLRRENRELKLEISRLRMRLNDLEKEQTCMKQEMLDKSGNGNTFLTSLSKGIGKIGIFSTPMGNKRQKSGRKGKTGRSRRHSVS</sequence>
<dbReference type="Pfam" id="PF00651">
    <property type="entry name" value="BTB"/>
    <property type="match status" value="1"/>
</dbReference>
<dbReference type="KEGG" id="soe:110804341"/>
<gene>
    <name evidence="9" type="primary">LOC110804341</name>
</gene>
<evidence type="ECO:0000256" key="3">
    <source>
        <dbReference type="PROSITE-ProRule" id="PRU00982"/>
    </source>
</evidence>
<dbReference type="PANTHER" id="PTHR32370">
    <property type="entry name" value="OS12G0117600 PROTEIN"/>
    <property type="match status" value="1"/>
</dbReference>
<keyword evidence="2" id="KW-0833">Ubl conjugation pathway</keyword>
<name>A0A9R0KBK3_SPIOL</name>
<feature type="coiled-coil region" evidence="4">
    <location>
        <begin position="530"/>
        <end position="564"/>
    </location>
</feature>
<dbReference type="InterPro" id="IPR027356">
    <property type="entry name" value="NPH3_dom"/>
</dbReference>
<comment type="similarity">
    <text evidence="3">Belongs to the NPH3 family.</text>
</comment>
<dbReference type="GeneID" id="110804341"/>
<dbReference type="Gene3D" id="3.30.710.10">
    <property type="entry name" value="Potassium Channel Kv1.1, Chain A"/>
    <property type="match status" value="1"/>
</dbReference>
<keyword evidence="8" id="KW-1185">Reference proteome</keyword>
<comment type="pathway">
    <text evidence="1">Protein modification; protein ubiquitination.</text>
</comment>